<dbReference type="KEGG" id="prn:BW723_14135"/>
<dbReference type="STRING" id="996801.BW723_14135"/>
<gene>
    <name evidence="1" type="ORF">LPB301_07645</name>
</gene>
<evidence type="ECO:0000313" key="2">
    <source>
        <dbReference type="Proteomes" id="UP000092612"/>
    </source>
</evidence>
<sequence>MNKKIRIDKIQSVIDRNKDNKDLLKQEIMWEDKLESMAVYKIPLEYLVYNKFNGRILSRTKSLEKQKHSIDVETDEGKAKIEQLLWESKEDRNKKTLSSISKFGQQRVGIITKDGIIIDGNRRAMLLNRIPEYDYFKAIILPVTLEENPIEIEKLETTYQMGEDEKLGYNPIEKYLKAKTILDKLKPTIGEDEAIKRISDWMGEKTSKVREYLGVIDTMDEYLQTLDYDGIYTQLDGREDQFITLTNWINNYYNSESKKAGWAYSNLDVDELKSIAFDYIRVKYEGKEFRLLAHGLKENHFFGDKNIWSSFSLEHFDSTNEIKEIEINYDSPNLKSHLDDRDTKYKEKVKDSFKENVRKHNQKLQYNRAADKPGKGVQNSIDSFDSINKGHKNFSNPEVQDLVEKLGNNVFDSLNRTSPNRVLSHIVGLLEKIDISKIPEDEIDDAKKKVKKIQNLGYYLFK</sequence>
<name>A0A1B8U1G1_9FLAO</name>
<keyword evidence="2" id="KW-1185">Reference proteome</keyword>
<organism evidence="1 2">
    <name type="scientific">Polaribacter reichenbachii</name>
    <dbReference type="NCBI Taxonomy" id="996801"/>
    <lineage>
        <taxon>Bacteria</taxon>
        <taxon>Pseudomonadati</taxon>
        <taxon>Bacteroidota</taxon>
        <taxon>Flavobacteriia</taxon>
        <taxon>Flavobacteriales</taxon>
        <taxon>Flavobacteriaceae</taxon>
    </lineage>
</organism>
<dbReference type="OrthoDB" id="5194822at2"/>
<protein>
    <recommendedName>
        <fullName evidence="3">ParB/Sulfiredoxin domain-containing protein</fullName>
    </recommendedName>
</protein>
<comment type="caution">
    <text evidence="1">The sequence shown here is derived from an EMBL/GenBank/DDBJ whole genome shotgun (WGS) entry which is preliminary data.</text>
</comment>
<dbReference type="RefSeq" id="WP_068359822.1">
    <property type="nucleotide sequence ID" value="NZ_CP019337.1"/>
</dbReference>
<dbReference type="Proteomes" id="UP000092612">
    <property type="component" value="Unassembled WGS sequence"/>
</dbReference>
<dbReference type="EMBL" id="LSFL01000029">
    <property type="protein sequence ID" value="OBY65682.1"/>
    <property type="molecule type" value="Genomic_DNA"/>
</dbReference>
<evidence type="ECO:0000313" key="1">
    <source>
        <dbReference type="EMBL" id="OBY65682.1"/>
    </source>
</evidence>
<reference evidence="2" key="1">
    <citation type="submission" date="2016-02" db="EMBL/GenBank/DDBJ databases">
        <title>Paenibacillus sp. LPB0068, isolated from Crassostrea gigas.</title>
        <authorList>
            <person name="Shin S.-K."/>
            <person name="Yi H."/>
        </authorList>
    </citation>
    <scope>NUCLEOTIDE SEQUENCE [LARGE SCALE GENOMIC DNA]</scope>
    <source>
        <strain evidence="2">KCTC 23969</strain>
    </source>
</reference>
<evidence type="ECO:0008006" key="3">
    <source>
        <dbReference type="Google" id="ProtNLM"/>
    </source>
</evidence>
<dbReference type="AlphaFoldDB" id="A0A1B8U1G1"/>
<accession>A0A1B8U1G1</accession>
<proteinExistence type="predicted"/>